<accession>A0A0H2MEW3</accession>
<evidence type="ECO:0000256" key="4">
    <source>
        <dbReference type="ARBA" id="ARBA00023239"/>
    </source>
</evidence>
<keyword evidence="3" id="KW-0862">Zinc</keyword>
<dbReference type="Proteomes" id="UP000035444">
    <property type="component" value="Unassembled WGS sequence"/>
</dbReference>
<dbReference type="GO" id="GO:0016846">
    <property type="term" value="F:carbon-sulfur lyase activity"/>
    <property type="evidence" value="ECO:0007669"/>
    <property type="project" value="InterPro"/>
</dbReference>
<evidence type="ECO:0000256" key="3">
    <source>
        <dbReference type="ARBA" id="ARBA00022833"/>
    </source>
</evidence>
<dbReference type="SUPFAM" id="SSF51316">
    <property type="entry name" value="Mss4-like"/>
    <property type="match status" value="1"/>
</dbReference>
<keyword evidence="2" id="KW-0479">Metal-binding</keyword>
<dbReference type="STRING" id="1489064.WH96_09795"/>
<dbReference type="PROSITE" id="PS51891">
    <property type="entry name" value="CENP_V_GFA"/>
    <property type="match status" value="1"/>
</dbReference>
<dbReference type="EMBL" id="LAQL01000006">
    <property type="protein sequence ID" value="KLN60766.1"/>
    <property type="molecule type" value="Genomic_DNA"/>
</dbReference>
<dbReference type="GO" id="GO:0046872">
    <property type="term" value="F:metal ion binding"/>
    <property type="evidence" value="ECO:0007669"/>
    <property type="project" value="UniProtKB-KW"/>
</dbReference>
<feature type="domain" description="CENP-V/GFA" evidence="5">
    <location>
        <begin position="5"/>
        <end position="123"/>
    </location>
</feature>
<dbReference type="InterPro" id="IPR006913">
    <property type="entry name" value="CENP-V/GFA"/>
</dbReference>
<gene>
    <name evidence="6" type="ORF">WH96_09795</name>
</gene>
<keyword evidence="7" id="KW-1185">Reference proteome</keyword>
<dbReference type="AlphaFoldDB" id="A0A0H2MEW3"/>
<dbReference type="Pfam" id="PF04828">
    <property type="entry name" value="GFA"/>
    <property type="match status" value="1"/>
</dbReference>
<name>A0A0H2MEW3_9PROT</name>
<reference evidence="6 7" key="1">
    <citation type="submission" date="2015-03" db="EMBL/GenBank/DDBJ databases">
        <title>Genome Sequence of Kiloniella spongiae MEBiC09566, isolated from a marine sponge.</title>
        <authorList>
            <person name="Shao Z."/>
            <person name="Wang L."/>
            <person name="Li X."/>
        </authorList>
    </citation>
    <scope>NUCLEOTIDE SEQUENCE [LARGE SCALE GENOMIC DNA]</scope>
    <source>
        <strain evidence="6 7">MEBiC09566</strain>
    </source>
</reference>
<dbReference type="InterPro" id="IPR011057">
    <property type="entry name" value="Mss4-like_sf"/>
</dbReference>
<dbReference type="PANTHER" id="PTHR33337">
    <property type="entry name" value="GFA DOMAIN-CONTAINING PROTEIN"/>
    <property type="match status" value="1"/>
</dbReference>
<dbReference type="RefSeq" id="WP_047763980.1">
    <property type="nucleotide sequence ID" value="NZ_LAQL01000006.1"/>
</dbReference>
<evidence type="ECO:0000313" key="6">
    <source>
        <dbReference type="EMBL" id="KLN60766.1"/>
    </source>
</evidence>
<dbReference type="OrthoDB" id="7186766at2"/>
<evidence type="ECO:0000313" key="7">
    <source>
        <dbReference type="Proteomes" id="UP000035444"/>
    </source>
</evidence>
<comment type="similarity">
    <text evidence="1">Belongs to the Gfa family.</text>
</comment>
<proteinExistence type="inferred from homology"/>
<dbReference type="PANTHER" id="PTHR33337:SF40">
    <property type="entry name" value="CENP-V_GFA DOMAIN-CONTAINING PROTEIN-RELATED"/>
    <property type="match status" value="1"/>
</dbReference>
<evidence type="ECO:0000259" key="5">
    <source>
        <dbReference type="PROSITE" id="PS51891"/>
    </source>
</evidence>
<evidence type="ECO:0000256" key="1">
    <source>
        <dbReference type="ARBA" id="ARBA00005495"/>
    </source>
</evidence>
<organism evidence="6 7">
    <name type="scientific">Kiloniella spongiae</name>
    <dbReference type="NCBI Taxonomy" id="1489064"/>
    <lineage>
        <taxon>Bacteria</taxon>
        <taxon>Pseudomonadati</taxon>
        <taxon>Pseudomonadota</taxon>
        <taxon>Alphaproteobacteria</taxon>
        <taxon>Rhodospirillales</taxon>
        <taxon>Kiloniellaceae</taxon>
        <taxon>Kiloniella</taxon>
    </lineage>
</organism>
<dbReference type="PATRIC" id="fig|1489064.4.peg.3249"/>
<keyword evidence="4" id="KW-0456">Lyase</keyword>
<dbReference type="Gene3D" id="3.90.1590.10">
    <property type="entry name" value="glutathione-dependent formaldehyde- activating enzyme (gfa)"/>
    <property type="match status" value="1"/>
</dbReference>
<comment type="caution">
    <text evidence="6">The sequence shown here is derived from an EMBL/GenBank/DDBJ whole genome shotgun (WGS) entry which is preliminary data.</text>
</comment>
<protein>
    <recommendedName>
        <fullName evidence="5">CENP-V/GFA domain-containing protein</fullName>
    </recommendedName>
</protein>
<sequence length="141" mass="15400">MTEIIEGGCLCGQVRYQTNCIKPLFKVNCHCRDCQKLSGSPYVAVMGVPETSFSVTGDLNCFEHQGGSGGAMKSYCCSKCNSRIYGTPEIAKGMVLIVAMSLDNPEFYSADADMFVKQAVSWDMMNSDIPKFDGSMFRRGG</sequence>
<evidence type="ECO:0000256" key="2">
    <source>
        <dbReference type="ARBA" id="ARBA00022723"/>
    </source>
</evidence>